<keyword evidence="1" id="KW-1133">Transmembrane helix</keyword>
<evidence type="ECO:0000313" key="2">
    <source>
        <dbReference type="EMBL" id="NNJ30566.1"/>
    </source>
</evidence>
<dbReference type="RefSeq" id="WP_170821745.1">
    <property type="nucleotide sequence ID" value="NZ_JAAOXG010000021.1"/>
</dbReference>
<keyword evidence="1" id="KW-0812">Transmembrane</keyword>
<evidence type="ECO:0000313" key="3">
    <source>
        <dbReference type="Proteomes" id="UP000539052"/>
    </source>
</evidence>
<feature type="transmembrane region" description="Helical" evidence="1">
    <location>
        <begin position="39"/>
        <end position="57"/>
    </location>
</feature>
<feature type="transmembrane region" description="Helical" evidence="1">
    <location>
        <begin position="7"/>
        <end position="27"/>
    </location>
</feature>
<name>A0ABX1VQB5_9FIRM</name>
<sequence>MIDLTQIITAVITLILACVSAFLIPYLKSKFSAEQFSNIMMWVNIAVEAAEMIYVGAGRGEEKKQYVIDFLNSKGFTLNTAEIENLIEAAVLELKLTQKEEASV</sequence>
<comment type="caution">
    <text evidence="2">The sequence shown here is derived from an EMBL/GenBank/DDBJ whole genome shotgun (WGS) entry which is preliminary data.</text>
</comment>
<keyword evidence="3" id="KW-1185">Reference proteome</keyword>
<organism evidence="2 3">
    <name type="scientific">Lacrimispora defluvii</name>
    <dbReference type="NCBI Taxonomy" id="2719233"/>
    <lineage>
        <taxon>Bacteria</taxon>
        <taxon>Bacillati</taxon>
        <taxon>Bacillota</taxon>
        <taxon>Clostridia</taxon>
        <taxon>Lachnospirales</taxon>
        <taxon>Lachnospiraceae</taxon>
        <taxon>Lacrimispora</taxon>
    </lineage>
</organism>
<gene>
    <name evidence="2" type="ORF">G9470_12305</name>
</gene>
<dbReference type="EMBL" id="JAAOXG010000021">
    <property type="protein sequence ID" value="NNJ30566.1"/>
    <property type="molecule type" value="Genomic_DNA"/>
</dbReference>
<protein>
    <submittedName>
        <fullName evidence="2">Holin</fullName>
    </submittedName>
</protein>
<keyword evidence="1" id="KW-0472">Membrane</keyword>
<evidence type="ECO:0000256" key="1">
    <source>
        <dbReference type="SAM" id="Phobius"/>
    </source>
</evidence>
<reference evidence="2 3" key="1">
    <citation type="submission" date="2020-03" db="EMBL/GenBank/DDBJ databases">
        <title>Genome Sequence of industrial isolate, B5A.</title>
        <authorList>
            <person name="Sharma S."/>
            <person name="Patil P.B."/>
            <person name="Korpole S."/>
        </authorList>
    </citation>
    <scope>NUCLEOTIDE SEQUENCE [LARGE SCALE GENOMIC DNA]</scope>
    <source>
        <strain evidence="2 3">PI-S10-B5A</strain>
    </source>
</reference>
<dbReference type="Proteomes" id="UP000539052">
    <property type="component" value="Unassembled WGS sequence"/>
</dbReference>
<proteinExistence type="predicted"/>
<dbReference type="Pfam" id="PF09682">
    <property type="entry name" value="Phage_holin_6_1"/>
    <property type="match status" value="1"/>
</dbReference>
<accession>A0ABX1VQB5</accession>
<dbReference type="InterPro" id="IPR010026">
    <property type="entry name" value="Phage_holin_LL-H"/>
</dbReference>